<evidence type="ECO:0000313" key="1">
    <source>
        <dbReference type="EMBL" id="MQL80770.1"/>
    </source>
</evidence>
<dbReference type="OrthoDB" id="342190at2759"/>
<reference evidence="1" key="1">
    <citation type="submission" date="2017-07" db="EMBL/GenBank/DDBJ databases">
        <title>Taro Niue Genome Assembly and Annotation.</title>
        <authorList>
            <person name="Atibalentja N."/>
            <person name="Keating K."/>
            <person name="Fields C.J."/>
        </authorList>
    </citation>
    <scope>NUCLEOTIDE SEQUENCE</scope>
    <source>
        <strain evidence="1">Niue_2</strain>
        <tissue evidence="1">Leaf</tissue>
    </source>
</reference>
<dbReference type="GO" id="GO:0010521">
    <property type="term" value="F:telomerase inhibitor activity"/>
    <property type="evidence" value="ECO:0007669"/>
    <property type="project" value="TreeGrafter"/>
</dbReference>
<organism evidence="1 2">
    <name type="scientific">Colocasia esculenta</name>
    <name type="common">Wild taro</name>
    <name type="synonym">Arum esculentum</name>
    <dbReference type="NCBI Taxonomy" id="4460"/>
    <lineage>
        <taxon>Eukaryota</taxon>
        <taxon>Viridiplantae</taxon>
        <taxon>Streptophyta</taxon>
        <taxon>Embryophyta</taxon>
        <taxon>Tracheophyta</taxon>
        <taxon>Spermatophyta</taxon>
        <taxon>Magnoliopsida</taxon>
        <taxon>Liliopsida</taxon>
        <taxon>Araceae</taxon>
        <taxon>Aroideae</taxon>
        <taxon>Colocasieae</taxon>
        <taxon>Colocasia</taxon>
    </lineage>
</organism>
<dbReference type="InterPro" id="IPR012340">
    <property type="entry name" value="NA-bd_OB-fold"/>
</dbReference>
<dbReference type="PANTHER" id="PTHR33905">
    <property type="entry name" value="CST COMPLEX SUBUNIT TEN1"/>
    <property type="match status" value="1"/>
</dbReference>
<dbReference type="GO" id="GO:0003697">
    <property type="term" value="F:single-stranded DNA binding"/>
    <property type="evidence" value="ECO:0007669"/>
    <property type="project" value="InterPro"/>
</dbReference>
<dbReference type="Gene3D" id="2.40.50.140">
    <property type="entry name" value="Nucleic acid-binding proteins"/>
    <property type="match status" value="1"/>
</dbReference>
<dbReference type="AlphaFoldDB" id="A0A843UFU2"/>
<dbReference type="InterPro" id="IPR029146">
    <property type="entry name" value="Ten1_animal_plant"/>
</dbReference>
<dbReference type="EMBL" id="NMUH01000524">
    <property type="protein sequence ID" value="MQL80770.1"/>
    <property type="molecule type" value="Genomic_DNA"/>
</dbReference>
<name>A0A843UFU2_COLES</name>
<evidence type="ECO:0000313" key="2">
    <source>
        <dbReference type="Proteomes" id="UP000652761"/>
    </source>
</evidence>
<gene>
    <name evidence="1" type="ORF">Taro_013229</name>
</gene>
<dbReference type="Pfam" id="PF15490">
    <property type="entry name" value="Ten1_2"/>
    <property type="match status" value="1"/>
</dbReference>
<dbReference type="GO" id="GO:0042162">
    <property type="term" value="F:telomeric DNA binding"/>
    <property type="evidence" value="ECO:0007669"/>
    <property type="project" value="TreeGrafter"/>
</dbReference>
<protein>
    <submittedName>
        <fullName evidence="1">Uncharacterized protein</fullName>
    </submittedName>
</protein>
<dbReference type="PANTHER" id="PTHR33905:SF1">
    <property type="entry name" value="CST COMPLEX SUBUNIT TEN1"/>
    <property type="match status" value="1"/>
</dbReference>
<comment type="caution">
    <text evidence="1">The sequence shown here is derived from an EMBL/GenBank/DDBJ whole genome shotgun (WGS) entry which is preliminary data.</text>
</comment>
<dbReference type="GO" id="GO:0032211">
    <property type="term" value="P:negative regulation of telomere maintenance via telomerase"/>
    <property type="evidence" value="ECO:0007669"/>
    <property type="project" value="TreeGrafter"/>
</dbReference>
<sequence>MTENRHKSAVAVIVDGSSSLSVDTEHLRNITFRVGCLYQFIGELVLLPNNDAILQARIGRNVDGMDLNLYHQSLQLLQQFEAELASRSTSQKQEIGSRKLLTGILSNVRRASPRHLPLYRHFLPITRPAPFSWTAATCELVSPSGTDHHIKNQPSGGDQKHKWSQWTYLGEIAVTATGKAASLKKVGVDGGASTFLHVMMMDEMEGRITRLLPWAKAAKPRWPEAPMVRANSPHHL</sequence>
<keyword evidence="2" id="KW-1185">Reference proteome</keyword>
<proteinExistence type="predicted"/>
<dbReference type="GO" id="GO:1990879">
    <property type="term" value="C:CST complex"/>
    <property type="evidence" value="ECO:0007669"/>
    <property type="project" value="InterPro"/>
</dbReference>
<accession>A0A843UFU2</accession>
<dbReference type="Proteomes" id="UP000652761">
    <property type="component" value="Unassembled WGS sequence"/>
</dbReference>